<evidence type="ECO:0000256" key="3">
    <source>
        <dbReference type="ARBA" id="ARBA00010088"/>
    </source>
</evidence>
<evidence type="ECO:0000259" key="9">
    <source>
        <dbReference type="Pfam" id="PF00561"/>
    </source>
</evidence>
<protein>
    <recommendedName>
        <fullName evidence="8">Proline iminopeptidase</fullName>
        <ecNumber evidence="8">3.4.11.5</ecNumber>
    </recommendedName>
</protein>
<dbReference type="PANTHER" id="PTHR43722:SF1">
    <property type="entry name" value="PROLINE IMINOPEPTIDASE"/>
    <property type="match status" value="1"/>
</dbReference>
<feature type="domain" description="AB hydrolase-1" evidence="9">
    <location>
        <begin position="49"/>
        <end position="313"/>
    </location>
</feature>
<dbReference type="EC" id="3.4.11.5" evidence="8"/>
<dbReference type="RefSeq" id="XP_004359930.1">
    <property type="nucleotide sequence ID" value="XM_004359873.1"/>
</dbReference>
<dbReference type="GeneID" id="14873154"/>
<evidence type="ECO:0000256" key="2">
    <source>
        <dbReference type="ARBA" id="ARBA00004496"/>
    </source>
</evidence>
<evidence type="ECO:0000256" key="6">
    <source>
        <dbReference type="ARBA" id="ARBA00022670"/>
    </source>
</evidence>
<dbReference type="InterPro" id="IPR002410">
    <property type="entry name" value="Peptidase_S33"/>
</dbReference>
<dbReference type="InterPro" id="IPR029058">
    <property type="entry name" value="AB_hydrolase_fold"/>
</dbReference>
<evidence type="ECO:0000313" key="10">
    <source>
        <dbReference type="EMBL" id="EGG22079.1"/>
    </source>
</evidence>
<dbReference type="NCBIfam" id="TIGR01249">
    <property type="entry name" value="pro_imino_pep_1"/>
    <property type="match status" value="1"/>
</dbReference>
<dbReference type="GO" id="GO:0005737">
    <property type="term" value="C:cytoplasm"/>
    <property type="evidence" value="ECO:0007669"/>
    <property type="project" value="UniProtKB-SubCell"/>
</dbReference>
<comment type="catalytic activity">
    <reaction evidence="1 8">
        <text>Release of N-terminal proline from a peptide.</text>
        <dbReference type="EC" id="3.4.11.5"/>
    </reaction>
</comment>
<keyword evidence="11" id="KW-1185">Reference proteome</keyword>
<dbReference type="GO" id="GO:0006508">
    <property type="term" value="P:proteolysis"/>
    <property type="evidence" value="ECO:0007669"/>
    <property type="project" value="UniProtKB-KW"/>
</dbReference>
<sequence>MTTTSKPRESVLDYPRTLYPPIQPYKEHRLKVSDIHELYVEESGNPQGNPILFVHGGPGGGCSEWYRQFCDPQAYRIIMFDQRGCGKSTPLFSLQDNTTWHLVDDIEKIRKHLGIDRWAIFGGSWGSTLALAYAETHPTVVKCLILRGIFTLRREELLFFYQKGSNYLFPDYFDEYLSVIPEVERGDLMSAYYRRLTNDNDKETQMKCAQAWTRWEMATSRLMVDDEKIKEGEDPAFALAFARIECHYFVNGGFFKEEGQLLKNATILNQHNIPGVIIQGRYDVVCPATTAWELSKVWTNSDLKIIADSGHSMSEPDNIRDKGGRTTAQTEYKGAEKALNFICMNGHDISTSPHEINRSKAKVFICPPCKYDTHVTQFASMGWEVVEREGEPYTSTREHVLHCRGTLLDNEVKEQVGQELFGRN</sequence>
<keyword evidence="6 8" id="KW-0645">Protease</keyword>
<dbReference type="STRING" id="1054147.F4PR22"/>
<dbReference type="KEGG" id="dfa:DFA_01969"/>
<evidence type="ECO:0000256" key="1">
    <source>
        <dbReference type="ARBA" id="ARBA00001585"/>
    </source>
</evidence>
<dbReference type="SUPFAM" id="SSF53474">
    <property type="entry name" value="alpha/beta-Hydrolases"/>
    <property type="match status" value="1"/>
</dbReference>
<dbReference type="AlphaFoldDB" id="F4PR22"/>
<evidence type="ECO:0000256" key="4">
    <source>
        <dbReference type="ARBA" id="ARBA00022438"/>
    </source>
</evidence>
<evidence type="ECO:0000256" key="5">
    <source>
        <dbReference type="ARBA" id="ARBA00022490"/>
    </source>
</evidence>
<keyword evidence="4 8" id="KW-0031">Aminopeptidase</keyword>
<dbReference type="InterPro" id="IPR000073">
    <property type="entry name" value="AB_hydrolase_1"/>
</dbReference>
<organism evidence="10 11">
    <name type="scientific">Cavenderia fasciculata</name>
    <name type="common">Slime mold</name>
    <name type="synonym">Dictyostelium fasciculatum</name>
    <dbReference type="NCBI Taxonomy" id="261658"/>
    <lineage>
        <taxon>Eukaryota</taxon>
        <taxon>Amoebozoa</taxon>
        <taxon>Evosea</taxon>
        <taxon>Eumycetozoa</taxon>
        <taxon>Dictyostelia</taxon>
        <taxon>Acytosteliales</taxon>
        <taxon>Cavenderiaceae</taxon>
        <taxon>Cavenderia</taxon>
    </lineage>
</organism>
<dbReference type="Pfam" id="PF00561">
    <property type="entry name" value="Abhydrolase_1"/>
    <property type="match status" value="1"/>
</dbReference>
<dbReference type="PANTHER" id="PTHR43722">
    <property type="entry name" value="PROLINE IMINOPEPTIDASE"/>
    <property type="match status" value="1"/>
</dbReference>
<accession>F4PR22</accession>
<dbReference type="OrthoDB" id="10249433at2759"/>
<proteinExistence type="inferred from homology"/>
<dbReference type="GO" id="GO:0004177">
    <property type="term" value="F:aminopeptidase activity"/>
    <property type="evidence" value="ECO:0007669"/>
    <property type="project" value="UniProtKB-KW"/>
</dbReference>
<dbReference type="InterPro" id="IPR005944">
    <property type="entry name" value="Pro_iminopeptidase"/>
</dbReference>
<evidence type="ECO:0000313" key="11">
    <source>
        <dbReference type="Proteomes" id="UP000007797"/>
    </source>
</evidence>
<evidence type="ECO:0000256" key="7">
    <source>
        <dbReference type="ARBA" id="ARBA00022801"/>
    </source>
</evidence>
<dbReference type="EMBL" id="GL883010">
    <property type="protein sequence ID" value="EGG22079.1"/>
    <property type="molecule type" value="Genomic_DNA"/>
</dbReference>
<keyword evidence="7 8" id="KW-0378">Hydrolase</keyword>
<dbReference type="Gene3D" id="3.40.50.1820">
    <property type="entry name" value="alpha/beta hydrolase"/>
    <property type="match status" value="1"/>
</dbReference>
<dbReference type="PRINTS" id="PR00793">
    <property type="entry name" value="PROAMNOPTASE"/>
</dbReference>
<reference evidence="11" key="1">
    <citation type="journal article" date="2011" name="Genome Res.">
        <title>Phylogeny-wide analysis of social amoeba genomes highlights ancient origins for complex intercellular communication.</title>
        <authorList>
            <person name="Heidel A.J."/>
            <person name="Lawal H.M."/>
            <person name="Felder M."/>
            <person name="Schilde C."/>
            <person name="Helps N.R."/>
            <person name="Tunggal B."/>
            <person name="Rivero F."/>
            <person name="John U."/>
            <person name="Schleicher M."/>
            <person name="Eichinger L."/>
            <person name="Platzer M."/>
            <person name="Noegel A.A."/>
            <person name="Schaap P."/>
            <person name="Gloeckner G."/>
        </authorList>
    </citation>
    <scope>NUCLEOTIDE SEQUENCE [LARGE SCALE GENOMIC DNA]</scope>
    <source>
        <strain evidence="11">SH3</strain>
    </source>
</reference>
<evidence type="ECO:0000256" key="8">
    <source>
        <dbReference type="RuleBase" id="RU003421"/>
    </source>
</evidence>
<name>F4PR22_CACFS</name>
<comment type="subcellular location">
    <subcellularLocation>
        <location evidence="2">Cytoplasm</location>
    </subcellularLocation>
</comment>
<keyword evidence="5" id="KW-0963">Cytoplasm</keyword>
<comment type="similarity">
    <text evidence="3 8">Belongs to the peptidase S33 family.</text>
</comment>
<dbReference type="OMA" id="ELRWFYQ"/>
<gene>
    <name evidence="10" type="ORF">DFA_01969</name>
</gene>
<dbReference type="Proteomes" id="UP000007797">
    <property type="component" value="Unassembled WGS sequence"/>
</dbReference>